<evidence type="ECO:0000256" key="1">
    <source>
        <dbReference type="ARBA" id="ARBA00022630"/>
    </source>
</evidence>
<organism evidence="6 7">
    <name type="scientific">Ktedonosporobacter rubrisoli</name>
    <dbReference type="NCBI Taxonomy" id="2509675"/>
    <lineage>
        <taxon>Bacteria</taxon>
        <taxon>Bacillati</taxon>
        <taxon>Chloroflexota</taxon>
        <taxon>Ktedonobacteria</taxon>
        <taxon>Ktedonobacterales</taxon>
        <taxon>Ktedonosporobacteraceae</taxon>
        <taxon>Ktedonosporobacter</taxon>
    </lineage>
</organism>
<reference evidence="6 7" key="1">
    <citation type="submission" date="2019-01" db="EMBL/GenBank/DDBJ databases">
        <title>Ktedonosporobacter rubrisoli SCAWS-G2.</title>
        <authorList>
            <person name="Huang Y."/>
            <person name="Yan B."/>
        </authorList>
    </citation>
    <scope>NUCLEOTIDE SEQUENCE [LARGE SCALE GENOMIC DNA]</scope>
    <source>
        <strain evidence="6 7">SCAWS-G2</strain>
    </source>
</reference>
<dbReference type="RefSeq" id="WP_129891302.1">
    <property type="nucleotide sequence ID" value="NZ_CP035758.1"/>
</dbReference>
<dbReference type="AlphaFoldDB" id="A0A4P6JWY3"/>
<dbReference type="InterPro" id="IPR050172">
    <property type="entry name" value="SsuD_RutA_monooxygenase"/>
</dbReference>
<feature type="domain" description="Luciferase-like" evidence="5">
    <location>
        <begin position="1"/>
        <end position="243"/>
    </location>
</feature>
<dbReference type="Pfam" id="PF00296">
    <property type="entry name" value="Bac_luciferase"/>
    <property type="match status" value="1"/>
</dbReference>
<dbReference type="Proteomes" id="UP000290365">
    <property type="component" value="Chromosome"/>
</dbReference>
<proteinExistence type="predicted"/>
<dbReference type="PANTHER" id="PTHR42847:SF4">
    <property type="entry name" value="ALKANESULFONATE MONOOXYGENASE-RELATED"/>
    <property type="match status" value="1"/>
</dbReference>
<dbReference type="EMBL" id="CP035758">
    <property type="protein sequence ID" value="QBD80237.1"/>
    <property type="molecule type" value="Genomic_DNA"/>
</dbReference>
<dbReference type="NCBIfam" id="TIGR03619">
    <property type="entry name" value="F420_Rv2161c"/>
    <property type="match status" value="1"/>
</dbReference>
<evidence type="ECO:0000259" key="5">
    <source>
        <dbReference type="Pfam" id="PF00296"/>
    </source>
</evidence>
<dbReference type="Gene3D" id="3.20.20.30">
    <property type="entry name" value="Luciferase-like domain"/>
    <property type="match status" value="1"/>
</dbReference>
<keyword evidence="7" id="KW-1185">Reference proteome</keyword>
<evidence type="ECO:0000256" key="4">
    <source>
        <dbReference type="ARBA" id="ARBA00023033"/>
    </source>
</evidence>
<dbReference type="GO" id="GO:0046306">
    <property type="term" value="P:alkanesulfonate catabolic process"/>
    <property type="evidence" value="ECO:0007669"/>
    <property type="project" value="TreeGrafter"/>
</dbReference>
<dbReference type="InterPro" id="IPR036661">
    <property type="entry name" value="Luciferase-like_sf"/>
</dbReference>
<gene>
    <name evidence="6" type="ORF">EPA93_31370</name>
</gene>
<dbReference type="GO" id="GO:0008726">
    <property type="term" value="F:alkanesulfonate monooxygenase activity"/>
    <property type="evidence" value="ECO:0007669"/>
    <property type="project" value="TreeGrafter"/>
</dbReference>
<name>A0A4P6JWY3_KTERU</name>
<dbReference type="InterPro" id="IPR019921">
    <property type="entry name" value="Lucif-like_OxRdtase_Rv2161c"/>
</dbReference>
<evidence type="ECO:0000256" key="2">
    <source>
        <dbReference type="ARBA" id="ARBA00022643"/>
    </source>
</evidence>
<dbReference type="KEGG" id="kbs:EPA93_31370"/>
<keyword evidence="1" id="KW-0285">Flavoprotein</keyword>
<protein>
    <submittedName>
        <fullName evidence="6">LLM class flavin-dependent oxidoreductase</fullName>
    </submittedName>
</protein>
<evidence type="ECO:0000256" key="3">
    <source>
        <dbReference type="ARBA" id="ARBA00023002"/>
    </source>
</evidence>
<dbReference type="SUPFAM" id="SSF51679">
    <property type="entry name" value="Bacterial luciferase-like"/>
    <property type="match status" value="1"/>
</dbReference>
<dbReference type="OrthoDB" id="3284378at2"/>
<sequence>MQFAISIPQRFADGTFDPAGLRDYLARAEALGFHSAWTQESIIGPGALSPLELMAFAAACTTRLRLGCAVFVSPLHNPIHLAKSISTLDQISHGRVEVGVGTGGKGRMFSAFEVDPTSLVARFTEGLRLMKACWTEPRITFSGRFWQLDNAMVGPKPFQKPYPPLWIGASHPAAVRRALSYGDGFFGAGSSTTAQFAQQVKILREAQAEIKPDKPFKIAKRVYIVVDDNAARARERVEAGLKQIYGSADKIAVAVYGPPAACIEGLREIADAGAELIQLNSLFDEAEQMERLAAEVLGAVQEK</sequence>
<dbReference type="InterPro" id="IPR011251">
    <property type="entry name" value="Luciferase-like_dom"/>
</dbReference>
<keyword evidence="4" id="KW-0503">Monooxygenase</keyword>
<keyword evidence="2" id="KW-0288">FMN</keyword>
<evidence type="ECO:0000313" key="7">
    <source>
        <dbReference type="Proteomes" id="UP000290365"/>
    </source>
</evidence>
<dbReference type="PANTHER" id="PTHR42847">
    <property type="entry name" value="ALKANESULFONATE MONOOXYGENASE"/>
    <property type="match status" value="1"/>
</dbReference>
<evidence type="ECO:0000313" key="6">
    <source>
        <dbReference type="EMBL" id="QBD80237.1"/>
    </source>
</evidence>
<accession>A0A4P6JWY3</accession>
<keyword evidence="3" id="KW-0560">Oxidoreductase</keyword>